<dbReference type="RefSeq" id="WP_154469236.1">
    <property type="nucleotide sequence ID" value="NZ_CP121210.1"/>
</dbReference>
<sequence>MRKEHILLLIPRDYNLYELIERALESMGYRVTVVHNEYQFRYKSLRQRLYNAFRKTVYKDKIFKRTLVETHNLSRQEELINIGSEFYDFCLVFRADFFSPKVLLQAKTKSRNMVAYQYDGLKRSPSIFDLIQYFDAFYVFDSSDVETYSQYGLRKATNFYFKDDNINSDVETFDNDFYFLGSFHKSRLEILNKLSYFFRLNGIKFDFNIVFQKENRGYIEKHENINVLYEMLPFSEYLDKVAKSKFILDILIEEHQGLSFRIFEALYLRKKVVTTNQTVKDYDFYHPDNFFIIGDRNLEELIPFLKGEYVDLDETIIEKYSFESWFNNIKSNL</sequence>
<proteinExistence type="predicted"/>
<evidence type="ECO:0000313" key="2">
    <source>
        <dbReference type="Proteomes" id="UP001284033"/>
    </source>
</evidence>
<accession>A0AAP6HFA6</accession>
<organism evidence="1 2">
    <name type="scientific">Riemerella anatipestifer</name>
    <name type="common">Moraxella anatipestifer</name>
    <dbReference type="NCBI Taxonomy" id="34085"/>
    <lineage>
        <taxon>Bacteria</taxon>
        <taxon>Pseudomonadati</taxon>
        <taxon>Bacteroidota</taxon>
        <taxon>Flavobacteriia</taxon>
        <taxon>Flavobacteriales</taxon>
        <taxon>Weeksellaceae</taxon>
        <taxon>Riemerella</taxon>
    </lineage>
</organism>
<reference evidence="1" key="1">
    <citation type="submission" date="2023-01" db="EMBL/GenBank/DDBJ databases">
        <title>Genome-based studies on antimicrobial resistance profiles of Riemerella anatipestifer in China, 1994 to 2021.</title>
        <authorList>
            <person name="Yang Z."/>
            <person name="Zhu D."/>
        </authorList>
    </citation>
    <scope>NUCLEOTIDE SEQUENCE</scope>
    <source>
        <strain evidence="1">RCAD1218</strain>
    </source>
</reference>
<gene>
    <name evidence="1" type="ORF">PG303_04910</name>
</gene>
<dbReference type="Proteomes" id="UP001284033">
    <property type="component" value="Unassembled WGS sequence"/>
</dbReference>
<evidence type="ECO:0000313" key="1">
    <source>
        <dbReference type="EMBL" id="MDY3512553.1"/>
    </source>
</evidence>
<protein>
    <submittedName>
        <fullName evidence="1">Uncharacterized protein</fullName>
    </submittedName>
</protein>
<dbReference type="EMBL" id="JAQZHK010000003">
    <property type="protein sequence ID" value="MDY3512553.1"/>
    <property type="molecule type" value="Genomic_DNA"/>
</dbReference>
<dbReference type="AlphaFoldDB" id="A0AAP6HFA6"/>
<name>A0AAP6HFA6_RIEAN</name>
<comment type="caution">
    <text evidence="1">The sequence shown here is derived from an EMBL/GenBank/DDBJ whole genome shotgun (WGS) entry which is preliminary data.</text>
</comment>